<feature type="domain" description="Histone acetyltransferase Rv0428c-like C-terminal" evidence="2">
    <location>
        <begin position="66"/>
        <end position="144"/>
    </location>
</feature>
<dbReference type="EMBL" id="MVHS01000011">
    <property type="protein sequence ID" value="ORA71773.1"/>
    <property type="molecule type" value="Genomic_DNA"/>
</dbReference>
<dbReference type="Pfam" id="PF24551">
    <property type="entry name" value="SH3_Rv0428c"/>
    <property type="match status" value="1"/>
</dbReference>
<sequence length="216" mass="23238">MPAVGARVSVRYRLPDGAEPPFSEAIGWLEALTPRILLRTRGGELLSIERGDVVALREVPHRAVRTSEIRELHRAIAAATPALEQDTAAGWLVRHGDAVRGNYAAPLDVSATVAGLPEVLRWFDRFGEPVRLLLPDRTLPVRVDGGEAMLVFEGESREGALPDGVQLTEVTADGVTRAYLAVPADDPVAVAFAGSAGFRLHHGYRFVAPSVLLPTI</sequence>
<gene>
    <name evidence="3" type="ORF">BST26_06880</name>
</gene>
<dbReference type="InterPro" id="IPR056935">
    <property type="entry name" value="Rv0428c-like_C"/>
</dbReference>
<name>A0A1X0DH88_9MYCO</name>
<comment type="caution">
    <text evidence="3">The sequence shown here is derived from an EMBL/GenBank/DDBJ whole genome shotgun (WGS) entry which is preliminary data.</text>
</comment>
<dbReference type="RefSeq" id="WP_083030028.1">
    <property type="nucleotide sequence ID" value="NZ_AP022618.1"/>
</dbReference>
<evidence type="ECO:0000313" key="3">
    <source>
        <dbReference type="EMBL" id="ORA71773.1"/>
    </source>
</evidence>
<feature type="domain" description="Histone acetyltransferase Rv0428c-like SH3" evidence="1">
    <location>
        <begin position="2"/>
        <end position="57"/>
    </location>
</feature>
<dbReference type="AlphaFoldDB" id="A0A1X0DH88"/>
<dbReference type="OrthoDB" id="9775595at2"/>
<protein>
    <submittedName>
        <fullName evidence="3">Uncharacterized protein</fullName>
    </submittedName>
</protein>
<keyword evidence="4" id="KW-1185">Reference proteome</keyword>
<evidence type="ECO:0000259" key="2">
    <source>
        <dbReference type="Pfam" id="PF24553"/>
    </source>
</evidence>
<dbReference type="STRING" id="444597.BST26_06880"/>
<accession>A0A1X0DH88</accession>
<evidence type="ECO:0000313" key="4">
    <source>
        <dbReference type="Proteomes" id="UP000192801"/>
    </source>
</evidence>
<dbReference type="Pfam" id="PF24553">
    <property type="entry name" value="Rv0428c_C"/>
    <property type="match status" value="1"/>
</dbReference>
<dbReference type="InterPro" id="IPR056934">
    <property type="entry name" value="SH3_Rv0428c"/>
</dbReference>
<dbReference type="Proteomes" id="UP000192801">
    <property type="component" value="Unassembled WGS sequence"/>
</dbReference>
<proteinExistence type="predicted"/>
<reference evidence="3 4" key="1">
    <citation type="submission" date="2016-12" db="EMBL/GenBank/DDBJ databases">
        <title>The new phylogeny of genus Mycobacterium.</title>
        <authorList>
            <person name="Tortoli E."/>
            <person name="Trovato A."/>
            <person name="Cirillo D.M."/>
        </authorList>
    </citation>
    <scope>NUCLEOTIDE SEQUENCE [LARGE SCALE GENOMIC DNA]</scope>
    <source>
        <strain evidence="3 4">DSM 45130</strain>
    </source>
</reference>
<organism evidence="3 4">
    <name type="scientific">Mycolicibacterium insubricum</name>
    <dbReference type="NCBI Taxonomy" id="444597"/>
    <lineage>
        <taxon>Bacteria</taxon>
        <taxon>Bacillati</taxon>
        <taxon>Actinomycetota</taxon>
        <taxon>Actinomycetes</taxon>
        <taxon>Mycobacteriales</taxon>
        <taxon>Mycobacteriaceae</taxon>
        <taxon>Mycolicibacterium</taxon>
    </lineage>
</organism>
<evidence type="ECO:0000259" key="1">
    <source>
        <dbReference type="Pfam" id="PF24551"/>
    </source>
</evidence>